<evidence type="ECO:0000256" key="5">
    <source>
        <dbReference type="ARBA" id="ARBA00022801"/>
    </source>
</evidence>
<dbReference type="GO" id="GO:0016020">
    <property type="term" value="C:membrane"/>
    <property type="evidence" value="ECO:0007669"/>
    <property type="project" value="GOC"/>
</dbReference>
<dbReference type="GO" id="GO:0004348">
    <property type="term" value="F:glucosylceramidase activity"/>
    <property type="evidence" value="ECO:0007669"/>
    <property type="project" value="UniProtKB-EC"/>
</dbReference>
<dbReference type="Gene3D" id="2.60.40.1180">
    <property type="entry name" value="Golgi alpha-mannosidase II"/>
    <property type="match status" value="1"/>
</dbReference>
<dbReference type="PANTHER" id="PTHR11069">
    <property type="entry name" value="GLUCOSYLCERAMIDASE"/>
    <property type="match status" value="1"/>
</dbReference>
<reference evidence="11" key="1">
    <citation type="submission" date="2022-11" db="UniProtKB">
        <authorList>
            <consortium name="WormBaseParasite"/>
        </authorList>
    </citation>
    <scope>IDENTIFICATION</scope>
</reference>
<dbReference type="Pfam" id="PF17189">
    <property type="entry name" value="Glyco_hydro_30C"/>
    <property type="match status" value="1"/>
</dbReference>
<dbReference type="EC" id="3.2.1.45" evidence="3 6"/>
<dbReference type="Proteomes" id="UP000887574">
    <property type="component" value="Unplaced"/>
</dbReference>
<dbReference type="AlphaFoldDB" id="A0A915D8V7"/>
<feature type="domain" description="Glycosyl hydrolase family 30 TIM-barrel" evidence="8">
    <location>
        <begin position="146"/>
        <end position="473"/>
    </location>
</feature>
<comment type="catalytic activity">
    <reaction evidence="1">
        <text>a beta-D-glucosyl-(1&lt;-&gt;1')-N-acylsphing-4-enine + H2O = an N-acylsphing-4-enine + D-glucose</text>
        <dbReference type="Rhea" id="RHEA:13269"/>
        <dbReference type="ChEBI" id="CHEBI:4167"/>
        <dbReference type="ChEBI" id="CHEBI:15377"/>
        <dbReference type="ChEBI" id="CHEBI:22801"/>
        <dbReference type="ChEBI" id="CHEBI:52639"/>
        <dbReference type="EC" id="3.2.1.45"/>
    </reaction>
    <physiologicalReaction direction="left-to-right" evidence="1">
        <dbReference type="Rhea" id="RHEA:13270"/>
    </physiologicalReaction>
</comment>
<dbReference type="PRINTS" id="PR00843">
    <property type="entry name" value="GLHYDRLASE30"/>
</dbReference>
<dbReference type="WBParaSite" id="jg16973">
    <property type="protein sequence ID" value="jg16973"/>
    <property type="gene ID" value="jg16973"/>
</dbReference>
<feature type="domain" description="Glycosyl hydrolase family 30 beta sandwich" evidence="9">
    <location>
        <begin position="477"/>
        <end position="531"/>
    </location>
</feature>
<dbReference type="InterPro" id="IPR013780">
    <property type="entry name" value="Glyco_hydro_b"/>
</dbReference>
<keyword evidence="10" id="KW-1185">Reference proteome</keyword>
<evidence type="ECO:0000256" key="6">
    <source>
        <dbReference type="RuleBase" id="RU361188"/>
    </source>
</evidence>
<keyword evidence="6" id="KW-0326">Glycosidase</keyword>
<dbReference type="Pfam" id="PF02055">
    <property type="entry name" value="Glyco_hydro_30"/>
    <property type="match status" value="1"/>
</dbReference>
<feature type="chain" id="PRO_5037847859" description="Glucosylceramidase" evidence="7">
    <location>
        <begin position="26"/>
        <end position="541"/>
    </location>
</feature>
<evidence type="ECO:0000256" key="3">
    <source>
        <dbReference type="ARBA" id="ARBA00012658"/>
    </source>
</evidence>
<evidence type="ECO:0000259" key="8">
    <source>
        <dbReference type="Pfam" id="PF02055"/>
    </source>
</evidence>
<evidence type="ECO:0000256" key="1">
    <source>
        <dbReference type="ARBA" id="ARBA00001013"/>
    </source>
</evidence>
<sequence>MGPSFYWQTTPILFLFVALLHTSGAKPTEPLKTEIDAQALQNAQDDSNVIGWEKKECIRKWFPHPNTTRSSSFVCVCTASNCDEPEPFSPQEIEGGQKLVYYITTKDEHRLHRRSVDFGLQASTASSDVEKVEIVVDSAQTYQTIFGEPARENLYKSYFDKQTGINYNVGRVPMASCDFSTHEYSYLDKQDDFSLESFALAPEDLELKIPHLLKAMNYSQNQLQLFASPWSAPGWMKTNGRMKDGYPLKGEINGKYYETYAKYFRRFFEDYFKQGIKFWGLTMQNEPRTVDWPWQTMTFNYEMQREFAHGLLSPELKKSEVTSNIKIMGCDDNRGVVLQAAKEIYSDEEKAKAIDGMATHWYDHADFGNLTAAHNVRPDKFILASEACNGDAPWEHTPLLGDWHRGVMYAHDILHNLRNWVVGWTDWNICLDLQGGPNWANNFVDAPIIVNKTSDEFYKQPMFYAMGHFSKFVTVESLIEHVAFTTPEGHRVLVLTNIDESQNRTVEVTIRDVELAGKAAKIVVQPHSIVTAVWSATVVRR</sequence>
<name>A0A915D8V7_9BILA</name>
<keyword evidence="5 6" id="KW-0378">Hydrolase</keyword>
<keyword evidence="4 7" id="KW-0732">Signal</keyword>
<dbReference type="PANTHER" id="PTHR11069:SF23">
    <property type="entry name" value="LYSOSOMAL ACID GLUCOSYLCERAMIDASE"/>
    <property type="match status" value="1"/>
</dbReference>
<evidence type="ECO:0000256" key="7">
    <source>
        <dbReference type="SAM" id="SignalP"/>
    </source>
</evidence>
<dbReference type="Gene3D" id="3.20.20.80">
    <property type="entry name" value="Glycosidases"/>
    <property type="match status" value="1"/>
</dbReference>
<proteinExistence type="inferred from homology"/>
<evidence type="ECO:0000313" key="11">
    <source>
        <dbReference type="WBParaSite" id="jg16973"/>
    </source>
</evidence>
<dbReference type="InterPro" id="IPR033452">
    <property type="entry name" value="GH30_C"/>
</dbReference>
<accession>A0A915D8V7</accession>
<dbReference type="SUPFAM" id="SSF51445">
    <property type="entry name" value="(Trans)glycosidases"/>
    <property type="match status" value="1"/>
</dbReference>
<protein>
    <recommendedName>
        <fullName evidence="3 6">Glucosylceramidase</fullName>
        <ecNumber evidence="3 6">3.2.1.45</ecNumber>
    </recommendedName>
</protein>
<organism evidence="10 11">
    <name type="scientific">Ditylenchus dipsaci</name>
    <dbReference type="NCBI Taxonomy" id="166011"/>
    <lineage>
        <taxon>Eukaryota</taxon>
        <taxon>Metazoa</taxon>
        <taxon>Ecdysozoa</taxon>
        <taxon>Nematoda</taxon>
        <taxon>Chromadorea</taxon>
        <taxon>Rhabditida</taxon>
        <taxon>Tylenchina</taxon>
        <taxon>Tylenchomorpha</taxon>
        <taxon>Sphaerularioidea</taxon>
        <taxon>Anguinidae</taxon>
        <taxon>Anguininae</taxon>
        <taxon>Ditylenchus</taxon>
    </lineage>
</organism>
<evidence type="ECO:0000256" key="4">
    <source>
        <dbReference type="ARBA" id="ARBA00022729"/>
    </source>
</evidence>
<dbReference type="GO" id="GO:0006680">
    <property type="term" value="P:glucosylceramide catabolic process"/>
    <property type="evidence" value="ECO:0007669"/>
    <property type="project" value="TreeGrafter"/>
</dbReference>
<evidence type="ECO:0000256" key="2">
    <source>
        <dbReference type="ARBA" id="ARBA00005382"/>
    </source>
</evidence>
<evidence type="ECO:0000313" key="10">
    <source>
        <dbReference type="Proteomes" id="UP000887574"/>
    </source>
</evidence>
<keyword evidence="6" id="KW-0443">Lipid metabolism</keyword>
<dbReference type="InterPro" id="IPR001139">
    <property type="entry name" value="Glyco_hydro_30"/>
</dbReference>
<dbReference type="InterPro" id="IPR017853">
    <property type="entry name" value="GH"/>
</dbReference>
<keyword evidence="6" id="KW-0746">Sphingolipid metabolism</keyword>
<feature type="signal peptide" evidence="7">
    <location>
        <begin position="1"/>
        <end position="25"/>
    </location>
</feature>
<evidence type="ECO:0000259" key="9">
    <source>
        <dbReference type="Pfam" id="PF17189"/>
    </source>
</evidence>
<comment type="similarity">
    <text evidence="2 6">Belongs to the glycosyl hydrolase 30 family.</text>
</comment>
<dbReference type="InterPro" id="IPR033453">
    <property type="entry name" value="Glyco_hydro_30_TIM-barrel"/>
</dbReference>